<evidence type="ECO:0000313" key="4">
    <source>
        <dbReference type="Proteomes" id="UP001231189"/>
    </source>
</evidence>
<dbReference type="PANTHER" id="PTHR24559:SF452">
    <property type="entry name" value="INTEGRASE CATALYTIC DOMAIN-CONTAINING PROTEIN"/>
    <property type="match status" value="1"/>
</dbReference>
<evidence type="ECO:0000256" key="1">
    <source>
        <dbReference type="SAM" id="MobiDB-lite"/>
    </source>
</evidence>
<accession>A0AAD8RRT4</accession>
<dbReference type="PROSITE" id="PS50878">
    <property type="entry name" value="RT_POL"/>
    <property type="match status" value="1"/>
</dbReference>
<dbReference type="CDD" id="cd01647">
    <property type="entry name" value="RT_LTR"/>
    <property type="match status" value="1"/>
</dbReference>
<organism evidence="3 4">
    <name type="scientific">Lolium multiflorum</name>
    <name type="common">Italian ryegrass</name>
    <name type="synonym">Lolium perenne subsp. multiflorum</name>
    <dbReference type="NCBI Taxonomy" id="4521"/>
    <lineage>
        <taxon>Eukaryota</taxon>
        <taxon>Viridiplantae</taxon>
        <taxon>Streptophyta</taxon>
        <taxon>Embryophyta</taxon>
        <taxon>Tracheophyta</taxon>
        <taxon>Spermatophyta</taxon>
        <taxon>Magnoliopsida</taxon>
        <taxon>Liliopsida</taxon>
        <taxon>Poales</taxon>
        <taxon>Poaceae</taxon>
        <taxon>BOP clade</taxon>
        <taxon>Pooideae</taxon>
        <taxon>Poodae</taxon>
        <taxon>Poeae</taxon>
        <taxon>Poeae Chloroplast Group 2 (Poeae type)</taxon>
        <taxon>Loliodinae</taxon>
        <taxon>Loliinae</taxon>
        <taxon>Lolium</taxon>
    </lineage>
</organism>
<proteinExistence type="predicted"/>
<dbReference type="PANTHER" id="PTHR24559">
    <property type="entry name" value="TRANSPOSON TY3-I GAG-POL POLYPROTEIN"/>
    <property type="match status" value="1"/>
</dbReference>
<reference evidence="3" key="1">
    <citation type="submission" date="2023-07" db="EMBL/GenBank/DDBJ databases">
        <title>A chromosome-level genome assembly of Lolium multiflorum.</title>
        <authorList>
            <person name="Chen Y."/>
            <person name="Copetti D."/>
            <person name="Kolliker R."/>
            <person name="Studer B."/>
        </authorList>
    </citation>
    <scope>NUCLEOTIDE SEQUENCE</scope>
    <source>
        <strain evidence="3">02402/16</strain>
        <tissue evidence="3">Leaf</tissue>
    </source>
</reference>
<dbReference type="InterPro" id="IPR043502">
    <property type="entry name" value="DNA/RNA_pol_sf"/>
</dbReference>
<feature type="region of interest" description="Disordered" evidence="1">
    <location>
        <begin position="1"/>
        <end position="25"/>
    </location>
</feature>
<dbReference type="Gene3D" id="3.30.70.270">
    <property type="match status" value="1"/>
</dbReference>
<gene>
    <name evidence="3" type="ORF">QYE76_005011</name>
</gene>
<evidence type="ECO:0000259" key="2">
    <source>
        <dbReference type="PROSITE" id="PS50878"/>
    </source>
</evidence>
<dbReference type="InterPro" id="IPR043128">
    <property type="entry name" value="Rev_trsase/Diguanyl_cyclase"/>
</dbReference>
<dbReference type="EMBL" id="JAUUTY010000005">
    <property type="protein sequence ID" value="KAK1630696.1"/>
    <property type="molecule type" value="Genomic_DNA"/>
</dbReference>
<comment type="caution">
    <text evidence="3">The sequence shown here is derived from an EMBL/GenBank/DDBJ whole genome shotgun (WGS) entry which is preliminary data.</text>
</comment>
<name>A0AAD8RRT4_LOLMU</name>
<dbReference type="AlphaFoldDB" id="A0AAD8RRT4"/>
<sequence length="176" mass="19426">MVEFLQYSDSEHVEGGTEGTEGTEAPNQHLLMLSVAATMLAVNAPKTLHIPELVQGKELLFLIDSSSSTCFIDKQAFECLTVTGKYPLPVIDELLGKLAGSQWFSKLDLRAGYHQIRLAPGEEYKTTFHTHNGHYEFKVMSFGLSGAPATFQSAMNAALTPVLRKFVLVFFDDILI</sequence>
<dbReference type="InterPro" id="IPR000477">
    <property type="entry name" value="RT_dom"/>
</dbReference>
<dbReference type="InterPro" id="IPR053134">
    <property type="entry name" value="RNA-dir_DNA_polymerase"/>
</dbReference>
<dbReference type="SUPFAM" id="SSF56672">
    <property type="entry name" value="DNA/RNA polymerases"/>
    <property type="match status" value="1"/>
</dbReference>
<protein>
    <recommendedName>
        <fullName evidence="2">Reverse transcriptase domain-containing protein</fullName>
    </recommendedName>
</protein>
<keyword evidence="4" id="KW-1185">Reference proteome</keyword>
<feature type="domain" description="Reverse transcriptase" evidence="2">
    <location>
        <begin position="1"/>
        <end position="176"/>
    </location>
</feature>
<dbReference type="Proteomes" id="UP001231189">
    <property type="component" value="Unassembled WGS sequence"/>
</dbReference>
<evidence type="ECO:0000313" key="3">
    <source>
        <dbReference type="EMBL" id="KAK1630696.1"/>
    </source>
</evidence>
<dbReference type="Gene3D" id="3.10.10.10">
    <property type="entry name" value="HIV Type 1 Reverse Transcriptase, subunit A, domain 1"/>
    <property type="match status" value="1"/>
</dbReference>
<dbReference type="Pfam" id="PF00078">
    <property type="entry name" value="RVT_1"/>
    <property type="match status" value="1"/>
</dbReference>